<comment type="caution">
    <text evidence="1">The sequence shown here is derived from an EMBL/GenBank/DDBJ whole genome shotgun (WGS) entry which is preliminary data.</text>
</comment>
<name>A0ACC2SCA7_9FUNG</name>
<dbReference type="EMBL" id="QTSX02005273">
    <property type="protein sequence ID" value="KAJ9060046.1"/>
    <property type="molecule type" value="Genomic_DNA"/>
</dbReference>
<organism evidence="1 2">
    <name type="scientific">Entomophthora muscae</name>
    <dbReference type="NCBI Taxonomy" id="34485"/>
    <lineage>
        <taxon>Eukaryota</taxon>
        <taxon>Fungi</taxon>
        <taxon>Fungi incertae sedis</taxon>
        <taxon>Zoopagomycota</taxon>
        <taxon>Entomophthoromycotina</taxon>
        <taxon>Entomophthoromycetes</taxon>
        <taxon>Entomophthorales</taxon>
        <taxon>Entomophthoraceae</taxon>
        <taxon>Entomophthora</taxon>
    </lineage>
</organism>
<gene>
    <name evidence="1" type="ORF">DSO57_1035069</name>
</gene>
<evidence type="ECO:0000313" key="2">
    <source>
        <dbReference type="Proteomes" id="UP001165960"/>
    </source>
</evidence>
<protein>
    <submittedName>
        <fullName evidence="1">Uncharacterized protein</fullName>
    </submittedName>
</protein>
<accession>A0ACC2SCA7</accession>
<dbReference type="Proteomes" id="UP001165960">
    <property type="component" value="Unassembled WGS sequence"/>
</dbReference>
<keyword evidence="2" id="KW-1185">Reference proteome</keyword>
<evidence type="ECO:0000313" key="1">
    <source>
        <dbReference type="EMBL" id="KAJ9060046.1"/>
    </source>
</evidence>
<reference evidence="1" key="1">
    <citation type="submission" date="2022-04" db="EMBL/GenBank/DDBJ databases">
        <title>Genome of the entomopathogenic fungus Entomophthora muscae.</title>
        <authorList>
            <person name="Elya C."/>
            <person name="Lovett B.R."/>
            <person name="Lee E."/>
            <person name="Macias A.M."/>
            <person name="Hajek A.E."/>
            <person name="De Bivort B.L."/>
            <person name="Kasson M.T."/>
            <person name="De Fine Licht H.H."/>
            <person name="Stajich J.E."/>
        </authorList>
    </citation>
    <scope>NUCLEOTIDE SEQUENCE</scope>
    <source>
        <strain evidence="1">Berkeley</strain>
    </source>
</reference>
<sequence>MYTRRWRLSEKQAKATEQNDNKEPLADLVAAVVAGATTVAALRATTVTTLSAVTTVAAGATTVTTLSAVTTVAAGATTVTT</sequence>
<proteinExistence type="predicted"/>